<evidence type="ECO:0000259" key="10">
    <source>
        <dbReference type="Pfam" id="PF16070"/>
    </source>
</evidence>
<evidence type="ECO:0000256" key="7">
    <source>
        <dbReference type="SAM" id="Phobius"/>
    </source>
</evidence>
<dbReference type="Pfam" id="PF16070">
    <property type="entry name" value="Ig_TMEM132_4th"/>
    <property type="match status" value="1"/>
</dbReference>
<feature type="domain" description="Transmembrane protein family 132 fourth" evidence="10">
    <location>
        <begin position="393"/>
        <end position="490"/>
    </location>
</feature>
<keyword evidence="16" id="KW-1185">Reference proteome</keyword>
<evidence type="ECO:0000256" key="5">
    <source>
        <dbReference type="ARBA" id="ARBA00023136"/>
    </source>
</evidence>
<dbReference type="Pfam" id="PF15705">
    <property type="entry name" value="TMEM132_N"/>
    <property type="match status" value="1"/>
</dbReference>
<comment type="subcellular location">
    <subcellularLocation>
        <location evidence="1">Membrane</location>
        <topology evidence="1">Single-pass type I membrane protein</topology>
    </subcellularLocation>
</comment>
<sequence>VNQFGVAHDVFFCFLCYLSVIHSRMLMEGLQRFGAIPTYLPVRYQVLNAESAFFLKEANQDIMRNSSLQVRTELFFIQQARNTPSVNASYGPLYVEQPVPAELLGPGLFNNPSSMSPSSTSSPLFSFNWKVQTFIISERIHPSWPKVQVLFYVVGRNWDDYSAVDKLPCVRMFAFHETQEVRGTCRLKGELGLCVAELEPLLSWFSPPSVIPGRQRSPELVEGTPVELYYMLQSTDTGECSSEDSRKTSSIRTGQLGPAGYFLGPTPMRRIGSVRLFQPLSELRLDSNFVVMVPSRPIRQRETVSAFLAVSTLSSVEIFTLSLHSNILILLFTTYFRVEAGFQKVLQVDLEVNGLLDPLGSRSVTWQIEYPISRTLSDEIQTLIRLAPHDLGGIVPLAMETEILNTAVLTGKTVAMPVKVVTVGTEGTVTDVTESVECRSTDEDVVKVSERCDYVYVNGKEMRGRVRMMVNFTYSYLSAQLEVSVWMPRLPLQIEMSDPELSQIRSWKVPVDATNQRSGEDDGDEGAKKDRSCGPQYQSTTVHVLTHFEAQPEEWQGQPDFLLGSDWQVDVTELVRDSLRVADERVAKLSEEQVLIGLNTGITKVMSPLSDSLLAERMIRVLDDKVSITELGVQLVSGLSLNLQLSPGSNRAIVATATTQETMHSANLESLVSAWLQFSDGSMTPLDLYNPAHFVLTATSLDDQVVTVKKSTNWRWPVVVAKGEGQGMLVRLEMYGPESCQKTKRRTVLAAGNANVHVKFGRDEETGNNMEAGIMNRGATTIKTSIPGKASGDRLSAGDIPMDFSEFPAQADLPPGRNMEDDLLQTRRGLTDLEIGMYALLGVFCLAILVFLINCVSYALKYRNKQLPLEGQETMAHAHDWVWLGHDTELLESQAGLCLDQEELGGTMDSGLGLEEGSQLLNGLSSQKSVQGQVHRSASDSGCAGRDHKIESINSPTTKRKRVKFTTFSHSKPSNGCPSISPLLIGQNDIKWVCPDIELGDSKELRNYMERLNENATKNIA</sequence>
<dbReference type="Pfam" id="PF23481">
    <property type="entry name" value="Ig_TMEM132_2nd"/>
    <property type="match status" value="1"/>
</dbReference>
<name>A0A673JLX5_9TELE</name>
<feature type="domain" description="Transmembrane protein TMEM132 N-terminal" evidence="8">
    <location>
        <begin position="42"/>
        <end position="104"/>
    </location>
</feature>
<evidence type="ECO:0000259" key="13">
    <source>
        <dbReference type="Pfam" id="PF23486"/>
    </source>
</evidence>
<feature type="domain" description="Transmembrane protein TMEM132 C-terminal" evidence="9">
    <location>
        <begin position="806"/>
        <end position="889"/>
    </location>
</feature>
<dbReference type="InterPro" id="IPR026307">
    <property type="entry name" value="TMEM132"/>
</dbReference>
<dbReference type="GO" id="GO:0016020">
    <property type="term" value="C:membrane"/>
    <property type="evidence" value="ECO:0007669"/>
    <property type="project" value="UniProtKB-SubCell"/>
</dbReference>
<dbReference type="PANTHER" id="PTHR13388:SF25">
    <property type="entry name" value="SI:DKEY-112M2.1"/>
    <property type="match status" value="1"/>
</dbReference>
<reference evidence="15" key="2">
    <citation type="submission" date="2025-09" db="UniProtKB">
        <authorList>
            <consortium name="Ensembl"/>
        </authorList>
    </citation>
    <scope>IDENTIFICATION</scope>
</reference>
<dbReference type="Proteomes" id="UP000472270">
    <property type="component" value="Unassembled WGS sequence"/>
</dbReference>
<feature type="compositionally biased region" description="Polar residues" evidence="6">
    <location>
        <begin position="928"/>
        <end position="940"/>
    </location>
</feature>
<dbReference type="InterPro" id="IPR055421">
    <property type="entry name" value="TMEM132_3rd"/>
</dbReference>
<dbReference type="Ensembl" id="ENSSRHT00000052491.1">
    <property type="protein sequence ID" value="ENSSRHP00000051051.1"/>
    <property type="gene ID" value="ENSSRHG00000025709.1"/>
</dbReference>
<proteinExistence type="inferred from homology"/>
<dbReference type="InterPro" id="IPR031435">
    <property type="entry name" value="TMEM132_N"/>
</dbReference>
<keyword evidence="3 7" id="KW-0812">Transmembrane</keyword>
<evidence type="ECO:0000256" key="1">
    <source>
        <dbReference type="ARBA" id="ARBA00004479"/>
    </source>
</evidence>
<evidence type="ECO:0000259" key="9">
    <source>
        <dbReference type="Pfam" id="PF15706"/>
    </source>
</evidence>
<evidence type="ECO:0000256" key="6">
    <source>
        <dbReference type="SAM" id="MobiDB-lite"/>
    </source>
</evidence>
<protein>
    <submittedName>
        <fullName evidence="15">Si:dkey-112m2.1</fullName>
    </submittedName>
</protein>
<accession>A0A673JLX5</accession>
<feature type="domain" description="Transmembrane protein TMEM132 fifth" evidence="13">
    <location>
        <begin position="493"/>
        <end position="626"/>
    </location>
</feature>
<dbReference type="InterPro" id="IPR055424">
    <property type="entry name" value="Ig_TMEM132_6th"/>
</dbReference>
<evidence type="ECO:0000313" key="16">
    <source>
        <dbReference type="Proteomes" id="UP000472270"/>
    </source>
</evidence>
<feature type="domain" description="Transmembrane protein TMEM132 sixth" evidence="14">
    <location>
        <begin position="627"/>
        <end position="742"/>
    </location>
</feature>
<reference evidence="15" key="1">
    <citation type="submission" date="2025-08" db="UniProtKB">
        <authorList>
            <consortium name="Ensembl"/>
        </authorList>
    </citation>
    <scope>IDENTIFICATION</scope>
</reference>
<feature type="region of interest" description="Disordered" evidence="6">
    <location>
        <begin position="928"/>
        <end position="955"/>
    </location>
</feature>
<feature type="domain" description="Transmembrane protein TMEM132 cohesin-like" evidence="11">
    <location>
        <begin position="336"/>
        <end position="391"/>
    </location>
</feature>
<evidence type="ECO:0000313" key="15">
    <source>
        <dbReference type="Ensembl" id="ENSSRHP00000051051.1"/>
    </source>
</evidence>
<dbReference type="Pfam" id="PF23486">
    <property type="entry name" value="Ig_TMEM132_5th"/>
    <property type="match status" value="1"/>
</dbReference>
<feature type="transmembrane region" description="Helical" evidence="7">
    <location>
        <begin position="835"/>
        <end position="860"/>
    </location>
</feature>
<dbReference type="Pfam" id="PF15706">
    <property type="entry name" value="TMEM132_C"/>
    <property type="match status" value="1"/>
</dbReference>
<keyword evidence="5 7" id="KW-0472">Membrane</keyword>
<dbReference type="InterPro" id="IPR055422">
    <property type="entry name" value="Ig_TMEM132_2nd"/>
</dbReference>
<organism evidence="15 16">
    <name type="scientific">Sinocyclocheilus rhinocerous</name>
    <dbReference type="NCBI Taxonomy" id="307959"/>
    <lineage>
        <taxon>Eukaryota</taxon>
        <taxon>Metazoa</taxon>
        <taxon>Chordata</taxon>
        <taxon>Craniata</taxon>
        <taxon>Vertebrata</taxon>
        <taxon>Euteleostomi</taxon>
        <taxon>Actinopterygii</taxon>
        <taxon>Neopterygii</taxon>
        <taxon>Teleostei</taxon>
        <taxon>Ostariophysi</taxon>
        <taxon>Cypriniformes</taxon>
        <taxon>Cyprinidae</taxon>
        <taxon>Cyprininae</taxon>
        <taxon>Sinocyclocheilus</taxon>
    </lineage>
</organism>
<dbReference type="InterPro" id="IPR055423">
    <property type="entry name" value="Ig_TMEM132_5th"/>
</dbReference>
<evidence type="ECO:0000259" key="14">
    <source>
        <dbReference type="Pfam" id="PF23487"/>
    </source>
</evidence>
<dbReference type="Pfam" id="PF23487">
    <property type="entry name" value="Ig_TMEM132_6th"/>
    <property type="match status" value="1"/>
</dbReference>
<evidence type="ECO:0000256" key="3">
    <source>
        <dbReference type="ARBA" id="ARBA00022692"/>
    </source>
</evidence>
<dbReference type="InterPro" id="IPR031437">
    <property type="entry name" value="Ig_TMEM132_4th"/>
</dbReference>
<dbReference type="PANTHER" id="PTHR13388">
    <property type="entry name" value="DETONATOR, ISOFORM E"/>
    <property type="match status" value="1"/>
</dbReference>
<comment type="similarity">
    <text evidence="2">Belongs to the TMEM132 family.</text>
</comment>
<feature type="domain" description="Transmembrane protein TMEM132 cohesin-like" evidence="11">
    <location>
        <begin position="280"/>
        <end position="322"/>
    </location>
</feature>
<keyword evidence="4 7" id="KW-1133">Transmembrane helix</keyword>
<evidence type="ECO:0000256" key="4">
    <source>
        <dbReference type="ARBA" id="ARBA00022989"/>
    </source>
</evidence>
<evidence type="ECO:0000259" key="12">
    <source>
        <dbReference type="Pfam" id="PF23481"/>
    </source>
</evidence>
<evidence type="ECO:0000259" key="8">
    <source>
        <dbReference type="Pfam" id="PF15705"/>
    </source>
</evidence>
<evidence type="ECO:0000259" key="11">
    <source>
        <dbReference type="Pfam" id="PF23039"/>
    </source>
</evidence>
<dbReference type="AlphaFoldDB" id="A0A673JLX5"/>
<dbReference type="Pfam" id="PF23039">
    <property type="entry name" value="TMEM132_3rd"/>
    <property type="match status" value="2"/>
</dbReference>
<evidence type="ECO:0000256" key="2">
    <source>
        <dbReference type="ARBA" id="ARBA00006166"/>
    </source>
</evidence>
<feature type="domain" description="Transmembrane protein TMEM132 second Ig-like" evidence="12">
    <location>
        <begin position="130"/>
        <end position="256"/>
    </location>
</feature>
<feature type="region of interest" description="Disordered" evidence="6">
    <location>
        <begin position="512"/>
        <end position="535"/>
    </location>
</feature>
<dbReference type="InterPro" id="IPR031436">
    <property type="entry name" value="TMEM132_C"/>
</dbReference>